<feature type="site" description="Transition state stabilizer" evidence="9">
    <location>
        <position position="103"/>
    </location>
</feature>
<evidence type="ECO:0000256" key="3">
    <source>
        <dbReference type="ARBA" id="ARBA00022723"/>
    </source>
</evidence>
<evidence type="ECO:0000256" key="9">
    <source>
        <dbReference type="HAMAP-Rule" id="MF_01924"/>
    </source>
</evidence>
<dbReference type="HAMAP" id="MF_01924">
    <property type="entry name" value="A_A_dipeptidase"/>
    <property type="match status" value="1"/>
</dbReference>
<keyword evidence="6 9" id="KW-0224">Dipeptidase</keyword>
<evidence type="ECO:0000313" key="12">
    <source>
        <dbReference type="Proteomes" id="UP001597545"/>
    </source>
</evidence>
<organism evidence="11 12">
    <name type="scientific">Sphingobacterium suaedae</name>
    <dbReference type="NCBI Taxonomy" id="1686402"/>
    <lineage>
        <taxon>Bacteria</taxon>
        <taxon>Pseudomonadati</taxon>
        <taxon>Bacteroidota</taxon>
        <taxon>Sphingobacteriia</taxon>
        <taxon>Sphingobacteriales</taxon>
        <taxon>Sphingobacteriaceae</taxon>
        <taxon>Sphingobacterium</taxon>
    </lineage>
</organism>
<comment type="caution">
    <text evidence="11">The sequence shown here is derived from an EMBL/GenBank/DDBJ whole genome shotgun (WGS) entry which is preliminary data.</text>
</comment>
<sequence length="234" mass="26470">MKTTLRLFILICSQSGALPGAIWAQVVEDTIRLPTSFVYVQQEIPTIKLDMRYAGSNNFVGRPIDGYHKATAILSKQAVDALKMAASALKRQGIGLTIFDAYRPQRAVDHFVRWSHDPTDTVRKADYYPDMAKPDLFTRGYIAKKSGHSRGSTVDLTLYYLSSNRELDMGGSFDWFGSSSAHGNVQLTAGQLKNRKLLRTIMEASGFVAYEDEWWHYTLLNEPFPDTYFDFPVH</sequence>
<dbReference type="CDD" id="cd14817">
    <property type="entry name" value="D-Ala-D-Ala_dipeptidase_VanX"/>
    <property type="match status" value="1"/>
</dbReference>
<dbReference type="SUPFAM" id="SSF55166">
    <property type="entry name" value="Hedgehog/DD-peptidase"/>
    <property type="match status" value="1"/>
</dbReference>
<name>A0ABW5KBA2_9SPHI</name>
<comment type="function">
    <text evidence="9 10">Catalyzes hydrolysis of the D-alanyl-D-alanine dipeptide.</text>
</comment>
<dbReference type="PANTHER" id="PTHR43126">
    <property type="entry name" value="D-ALANYL-D-ALANINE DIPEPTIDASE"/>
    <property type="match status" value="1"/>
</dbReference>
<evidence type="ECO:0000256" key="2">
    <source>
        <dbReference type="ARBA" id="ARBA00022670"/>
    </source>
</evidence>
<keyword evidence="7 9" id="KW-0482">Metalloprotease</keyword>
<dbReference type="EMBL" id="JBHULR010000001">
    <property type="protein sequence ID" value="MFD2546206.1"/>
    <property type="molecule type" value="Genomic_DNA"/>
</dbReference>
<dbReference type="EC" id="3.4.13.22" evidence="9 10"/>
<evidence type="ECO:0000256" key="10">
    <source>
        <dbReference type="PIRNR" id="PIRNR026671"/>
    </source>
</evidence>
<dbReference type="RefSeq" id="WP_380899769.1">
    <property type="nucleotide sequence ID" value="NZ_JBHUEG010000002.1"/>
</dbReference>
<protein>
    <recommendedName>
        <fullName evidence="9 10">D-alanyl-D-alanine dipeptidase</fullName>
        <shortName evidence="9 10">D-Ala-D-Ala dipeptidase</shortName>
        <ecNumber evidence="9 10">3.4.13.22</ecNumber>
    </recommendedName>
</protein>
<feature type="binding site" evidence="9">
    <location>
        <position position="155"/>
    </location>
    <ligand>
        <name>Zn(2+)</name>
        <dbReference type="ChEBI" id="CHEBI:29105"/>
        <note>catalytic</note>
    </ligand>
</feature>
<dbReference type="InterPro" id="IPR009045">
    <property type="entry name" value="Zn_M74/Hedgehog-like"/>
</dbReference>
<keyword evidence="3 9" id="KW-0479">Metal-binding</keyword>
<evidence type="ECO:0000256" key="4">
    <source>
        <dbReference type="ARBA" id="ARBA00022801"/>
    </source>
</evidence>
<dbReference type="Gene3D" id="3.30.1380.10">
    <property type="match status" value="1"/>
</dbReference>
<keyword evidence="5 9" id="KW-0862">Zinc</keyword>
<reference evidence="12" key="1">
    <citation type="journal article" date="2019" name="Int. J. Syst. Evol. Microbiol.">
        <title>The Global Catalogue of Microorganisms (GCM) 10K type strain sequencing project: providing services to taxonomists for standard genome sequencing and annotation.</title>
        <authorList>
            <consortium name="The Broad Institute Genomics Platform"/>
            <consortium name="The Broad Institute Genome Sequencing Center for Infectious Disease"/>
            <person name="Wu L."/>
            <person name="Ma J."/>
        </authorList>
    </citation>
    <scope>NUCLEOTIDE SEQUENCE [LARGE SCALE GENOMIC DNA]</scope>
    <source>
        <strain evidence="12">KCTC 42662</strain>
    </source>
</reference>
<feature type="binding site" evidence="9">
    <location>
        <position position="216"/>
    </location>
    <ligand>
        <name>Zn(2+)</name>
        <dbReference type="ChEBI" id="CHEBI:29105"/>
        <note>catalytic</note>
    </ligand>
</feature>
<dbReference type="Proteomes" id="UP001597545">
    <property type="component" value="Unassembled WGS sequence"/>
</dbReference>
<keyword evidence="8 10" id="KW-0961">Cell wall biogenesis/degradation</keyword>
<evidence type="ECO:0000256" key="5">
    <source>
        <dbReference type="ARBA" id="ARBA00022833"/>
    </source>
</evidence>
<gene>
    <name evidence="11" type="ORF">ACFSR5_00960</name>
</gene>
<dbReference type="PANTHER" id="PTHR43126:SF1">
    <property type="entry name" value="D-ALANYL-D-ALANINE DIPEPTIDASE"/>
    <property type="match status" value="1"/>
</dbReference>
<dbReference type="Pfam" id="PF01427">
    <property type="entry name" value="Peptidase_M15"/>
    <property type="match status" value="1"/>
</dbReference>
<evidence type="ECO:0000313" key="11">
    <source>
        <dbReference type="EMBL" id="MFD2546206.1"/>
    </source>
</evidence>
<feature type="binding site" evidence="9">
    <location>
        <position position="148"/>
    </location>
    <ligand>
        <name>Zn(2+)</name>
        <dbReference type="ChEBI" id="CHEBI:29105"/>
        <note>catalytic</note>
    </ligand>
</feature>
<keyword evidence="2 9" id="KW-0645">Protease</keyword>
<dbReference type="InterPro" id="IPR000755">
    <property type="entry name" value="A_A_dipeptidase"/>
</dbReference>
<evidence type="ECO:0000256" key="1">
    <source>
        <dbReference type="ARBA" id="ARBA00001362"/>
    </source>
</evidence>
<comment type="cofactor">
    <cofactor evidence="9">
        <name>Zn(2+)</name>
        <dbReference type="ChEBI" id="CHEBI:29105"/>
    </cofactor>
    <text evidence="9">Binds 1 zinc ion per subunit.</text>
</comment>
<keyword evidence="4 9" id="KW-0378">Hydrolase</keyword>
<accession>A0ABW5KBA2</accession>
<evidence type="ECO:0000256" key="8">
    <source>
        <dbReference type="ARBA" id="ARBA00023316"/>
    </source>
</evidence>
<evidence type="ECO:0000256" key="7">
    <source>
        <dbReference type="ARBA" id="ARBA00023049"/>
    </source>
</evidence>
<comment type="catalytic activity">
    <reaction evidence="1 9 10">
        <text>D-alanyl-D-alanine + H2O = 2 D-alanine</text>
        <dbReference type="Rhea" id="RHEA:20661"/>
        <dbReference type="ChEBI" id="CHEBI:15377"/>
        <dbReference type="ChEBI" id="CHEBI:57416"/>
        <dbReference type="ChEBI" id="CHEBI:57822"/>
        <dbReference type="EC" id="3.4.13.22"/>
    </reaction>
</comment>
<keyword evidence="12" id="KW-1185">Reference proteome</keyword>
<dbReference type="PIRSF" id="PIRSF026671">
    <property type="entry name" value="AA_dipeptidase"/>
    <property type="match status" value="1"/>
</dbReference>
<proteinExistence type="inferred from homology"/>
<feature type="active site" description="Proton donor/acceptor" evidence="9">
    <location>
        <position position="213"/>
    </location>
</feature>
<comment type="similarity">
    <text evidence="9 10">Belongs to the peptidase M15D family.</text>
</comment>
<evidence type="ECO:0000256" key="6">
    <source>
        <dbReference type="ARBA" id="ARBA00022997"/>
    </source>
</evidence>